<comment type="caution">
    <text evidence="1">The sequence shown here is derived from an EMBL/GenBank/DDBJ whole genome shotgun (WGS) entry which is preliminary data.</text>
</comment>
<dbReference type="HOGENOM" id="CLU_1783077_0_0_5"/>
<protein>
    <submittedName>
        <fullName evidence="1">Uncharacterized protein</fullName>
    </submittedName>
</protein>
<dbReference type="AlphaFoldDB" id="J0QRU3"/>
<evidence type="ECO:0000313" key="1">
    <source>
        <dbReference type="EMBL" id="EJF88556.1"/>
    </source>
</evidence>
<evidence type="ECO:0000313" key="2">
    <source>
        <dbReference type="Proteomes" id="UP000002304"/>
    </source>
</evidence>
<dbReference type="Proteomes" id="UP000002304">
    <property type="component" value="Unassembled WGS sequence"/>
</dbReference>
<accession>J0QRU3</accession>
<proteinExistence type="predicted"/>
<organism evidence="1 2">
    <name type="scientific">Bartonella vinsonii subsp. arupensis OK-94-513</name>
    <dbReference type="NCBI Taxonomy" id="1094562"/>
    <lineage>
        <taxon>Bacteria</taxon>
        <taxon>Pseudomonadati</taxon>
        <taxon>Pseudomonadota</taxon>
        <taxon>Alphaproteobacteria</taxon>
        <taxon>Hyphomicrobiales</taxon>
        <taxon>Bartonellaceae</taxon>
        <taxon>Bartonella</taxon>
    </lineage>
</organism>
<dbReference type="EMBL" id="AILZ01000011">
    <property type="protein sequence ID" value="EJF88556.1"/>
    <property type="molecule type" value="Genomic_DNA"/>
</dbReference>
<name>J0QRU3_BARVI</name>
<sequence length="145" mass="16122">MGNFSANCSNNASLHCLISAASLAIIAAHRRYLVSKILRIKGPFFTAKQFSCYQACSVRNGFPITLPCKSTKMQQNCYLSFAFYPPNQKVLFPKENALMKAKHFLKTQNFPLVASSSARKKSSVILFSKISSPQITNFRCTNGKV</sequence>
<gene>
    <name evidence="1" type="ORF">ME1_00556</name>
</gene>
<reference evidence="1 2" key="1">
    <citation type="submission" date="2012-03" db="EMBL/GenBank/DDBJ databases">
        <title>The Genome Sequence of Bartonella vinsonii subsp. arupensis OK-94-513.</title>
        <authorList>
            <consortium name="The Broad Institute Genome Sequencing Platform"/>
            <consortium name="The Broad Institute Genome Sequencing Center for Infectious Disease"/>
            <person name="Feldgarden M."/>
            <person name="Kirby J."/>
            <person name="Kosoy M."/>
            <person name="Birtles R."/>
            <person name="Probert W.S."/>
            <person name="Chiaraviglio L."/>
            <person name="Young S.K."/>
            <person name="Zeng Q."/>
            <person name="Gargeya S."/>
            <person name="Fitzgerald M."/>
            <person name="Haas B."/>
            <person name="Abouelleil A."/>
            <person name="Alvarado L."/>
            <person name="Arachchi H.M."/>
            <person name="Berlin A."/>
            <person name="Chapman S.B."/>
            <person name="Gearin G."/>
            <person name="Goldberg J."/>
            <person name="Griggs A."/>
            <person name="Gujja S."/>
            <person name="Hansen M."/>
            <person name="Heiman D."/>
            <person name="Howarth C."/>
            <person name="Larimer J."/>
            <person name="Lui A."/>
            <person name="MacDonald P.J.P."/>
            <person name="McCowen C."/>
            <person name="Montmayeur A."/>
            <person name="Murphy C."/>
            <person name="Neiman D."/>
            <person name="Pearson M."/>
            <person name="Priest M."/>
            <person name="Roberts A."/>
            <person name="Saif S."/>
            <person name="Shea T."/>
            <person name="Sisk P."/>
            <person name="Stolte C."/>
            <person name="Sykes S."/>
            <person name="Wortman J."/>
            <person name="Nusbaum C."/>
            <person name="Birren B."/>
        </authorList>
    </citation>
    <scope>NUCLEOTIDE SEQUENCE [LARGE SCALE GENOMIC DNA]</scope>
    <source>
        <strain evidence="1 2">OK-94-513</strain>
    </source>
</reference>